<dbReference type="InterPro" id="IPR027471">
    <property type="entry name" value="YbeD-like_sf"/>
</dbReference>
<dbReference type="Proteomes" id="UP000281691">
    <property type="component" value="Unassembled WGS sequence"/>
</dbReference>
<accession>A0A3N4WBM9</accession>
<dbReference type="SUPFAM" id="SSF117991">
    <property type="entry name" value="YbeD/HP0495-like"/>
    <property type="match status" value="1"/>
</dbReference>
<dbReference type="NCBIfam" id="NF003447">
    <property type="entry name" value="PRK04998.1"/>
    <property type="match status" value="1"/>
</dbReference>
<dbReference type="RefSeq" id="WP_124211308.1">
    <property type="nucleotide sequence ID" value="NZ_CP016615.1"/>
</dbReference>
<dbReference type="AlphaFoldDB" id="A0A3N4WBM9"/>
<dbReference type="Gene3D" id="3.30.70.260">
    <property type="match status" value="1"/>
</dbReference>
<comment type="similarity">
    <text evidence="1 2">Belongs to the UPF0250 family.</text>
</comment>
<dbReference type="Pfam" id="PF04359">
    <property type="entry name" value="DUF493"/>
    <property type="match status" value="1"/>
</dbReference>
<dbReference type="OrthoDB" id="9793424at2"/>
<dbReference type="GO" id="GO:0005829">
    <property type="term" value="C:cytosol"/>
    <property type="evidence" value="ECO:0007669"/>
    <property type="project" value="TreeGrafter"/>
</dbReference>
<dbReference type="EMBL" id="RKQP01000003">
    <property type="protein sequence ID" value="RPE83450.1"/>
    <property type="molecule type" value="Genomic_DNA"/>
</dbReference>
<sequence length="100" mass="11250">MTEQKTVNLTDIAQDKKLRDLLEFPCSFTFKVVGEKRDGLIEDVIKEVQKVVAGDYDPSIKESGKGTYHSISITIEADNIDQIETLYTDLAKIEGVRMVL</sequence>
<keyword evidence="4" id="KW-1185">Reference proteome</keyword>
<dbReference type="PANTHER" id="PTHR38036">
    <property type="entry name" value="UPF0250 PROTEIN YBED"/>
    <property type="match status" value="1"/>
</dbReference>
<gene>
    <name evidence="3" type="ORF">EDC46_1141</name>
</gene>
<dbReference type="PANTHER" id="PTHR38036:SF1">
    <property type="entry name" value="UPF0250 PROTEIN YBED"/>
    <property type="match status" value="1"/>
</dbReference>
<evidence type="ECO:0000256" key="1">
    <source>
        <dbReference type="ARBA" id="ARBA00008460"/>
    </source>
</evidence>
<comment type="caution">
    <text evidence="3">The sequence shown here is derived from an EMBL/GenBank/DDBJ whole genome shotgun (WGS) entry which is preliminary data.</text>
</comment>
<dbReference type="HAMAP" id="MF_00659">
    <property type="entry name" value="UPF0250"/>
    <property type="match status" value="1"/>
</dbReference>
<evidence type="ECO:0000313" key="4">
    <source>
        <dbReference type="Proteomes" id="UP000281691"/>
    </source>
</evidence>
<dbReference type="InterPro" id="IPR007454">
    <property type="entry name" value="UPF0250_YbeD-like"/>
</dbReference>
<organism evidence="3 4">
    <name type="scientific">Vespertiliibacter pulmonis</name>
    <dbReference type="NCBI Taxonomy" id="1443036"/>
    <lineage>
        <taxon>Bacteria</taxon>
        <taxon>Pseudomonadati</taxon>
        <taxon>Pseudomonadota</taxon>
        <taxon>Gammaproteobacteria</taxon>
        <taxon>Pasteurellales</taxon>
        <taxon>Pasteurellaceae</taxon>
        <taxon>Vespertiliibacter</taxon>
    </lineage>
</organism>
<protein>
    <recommendedName>
        <fullName evidence="2">UPF0250 protein EDC46_1141</fullName>
    </recommendedName>
</protein>
<reference evidence="3 4" key="1">
    <citation type="submission" date="2018-11" db="EMBL/GenBank/DDBJ databases">
        <title>Genomic Encyclopedia of Type Strains, Phase IV (KMG-IV): sequencing the most valuable type-strain genomes for metagenomic binning, comparative biology and taxonomic classification.</title>
        <authorList>
            <person name="Goeker M."/>
        </authorList>
    </citation>
    <scope>NUCLEOTIDE SEQUENCE [LARGE SCALE GENOMIC DNA]</scope>
    <source>
        <strain evidence="3 4">DSM 27238</strain>
    </source>
</reference>
<evidence type="ECO:0000313" key="3">
    <source>
        <dbReference type="EMBL" id="RPE83450.1"/>
    </source>
</evidence>
<evidence type="ECO:0000256" key="2">
    <source>
        <dbReference type="HAMAP-Rule" id="MF_00659"/>
    </source>
</evidence>
<name>A0A3N4WBM9_9PAST</name>
<proteinExistence type="inferred from homology"/>